<evidence type="ECO:0000259" key="6">
    <source>
        <dbReference type="Pfam" id="PF00155"/>
    </source>
</evidence>
<evidence type="ECO:0000256" key="1">
    <source>
        <dbReference type="ARBA" id="ARBA00001933"/>
    </source>
</evidence>
<evidence type="ECO:0000313" key="7">
    <source>
        <dbReference type="EMBL" id="WXB15267.1"/>
    </source>
</evidence>
<comment type="similarity">
    <text evidence="5">Belongs to the class-I pyridoxal-phosphate-dependent aminotransferase family.</text>
</comment>
<sequence>MGQPQFLAQRLRGLALSDIRRMSRESDRVGAINLGQGICDLPTPPEVAEAAKAAIDANKSTYTYPEGHLALRQAIARKLARDNGIQADPGSDIVVTLGATGAFATAVNALLDPGDGILLMEPYYGYHLNCSIVAGLEVQFMTLAPPDFHLTEESLRAALRPNTRAVVLCTPSNPSGKMLTRGELEAVARVAHERDLLIISDEIYEYIRYDGRPHISPAAVGGLGPRTITVMGLSKTFSITGWRLGYAVAPAPMARAIALVNDLYYVCAPNPLQHGVTAGFELPAAYFARLALDYQRKRDTLCDALKAAGMAPIVPQGAYYVLADISNWGFATAIEAAMALLERAKVASVPGSAFYRGTIGEKLLRFCFAKDDASLGEACERIRHFDPGAGLRMNIRHLGTTAELPSQDLSHNR</sequence>
<evidence type="ECO:0000256" key="5">
    <source>
        <dbReference type="RuleBase" id="RU000481"/>
    </source>
</evidence>
<reference evidence="7 8" key="1">
    <citation type="submission" date="2021-12" db="EMBL/GenBank/DDBJ databases">
        <title>Discovery of the Pendulisporaceae a myxobacterial family with distinct sporulation behavior and unique specialized metabolism.</title>
        <authorList>
            <person name="Garcia R."/>
            <person name="Popoff A."/>
            <person name="Bader C.D."/>
            <person name="Loehr J."/>
            <person name="Walesch S."/>
            <person name="Walt C."/>
            <person name="Boldt J."/>
            <person name="Bunk B."/>
            <person name="Haeckl F.J.F.P.J."/>
            <person name="Gunesch A.P."/>
            <person name="Birkelbach J."/>
            <person name="Nuebel U."/>
            <person name="Pietschmann T."/>
            <person name="Bach T."/>
            <person name="Mueller R."/>
        </authorList>
    </citation>
    <scope>NUCLEOTIDE SEQUENCE [LARGE SCALE GENOMIC DNA]</scope>
    <source>
        <strain evidence="7 8">MSr11954</strain>
    </source>
</reference>
<dbReference type="GO" id="GO:0008483">
    <property type="term" value="F:transaminase activity"/>
    <property type="evidence" value="ECO:0007669"/>
    <property type="project" value="UniProtKB-KW"/>
</dbReference>
<keyword evidence="8" id="KW-1185">Reference proteome</keyword>
<dbReference type="CDD" id="cd00609">
    <property type="entry name" value="AAT_like"/>
    <property type="match status" value="1"/>
</dbReference>
<dbReference type="EC" id="2.6.1.-" evidence="5"/>
<gene>
    <name evidence="7" type="ORF">LZC94_46535</name>
</gene>
<dbReference type="InterPro" id="IPR004839">
    <property type="entry name" value="Aminotransferase_I/II_large"/>
</dbReference>
<dbReference type="Gene3D" id="3.40.640.10">
    <property type="entry name" value="Type I PLP-dependent aspartate aminotransferase-like (Major domain)"/>
    <property type="match status" value="1"/>
</dbReference>
<keyword evidence="3 5" id="KW-0808">Transferase</keyword>
<evidence type="ECO:0000256" key="2">
    <source>
        <dbReference type="ARBA" id="ARBA00022576"/>
    </source>
</evidence>
<dbReference type="EMBL" id="CP089984">
    <property type="protein sequence ID" value="WXB15267.1"/>
    <property type="molecule type" value="Genomic_DNA"/>
</dbReference>
<dbReference type="PANTHER" id="PTHR43807:SF20">
    <property type="entry name" value="FI04487P"/>
    <property type="match status" value="1"/>
</dbReference>
<name>A0ABZ2M1N2_9BACT</name>
<dbReference type="InterPro" id="IPR015422">
    <property type="entry name" value="PyrdxlP-dep_Trfase_small"/>
</dbReference>
<keyword evidence="4" id="KW-0663">Pyridoxal phosphate</keyword>
<dbReference type="InterPro" id="IPR015421">
    <property type="entry name" value="PyrdxlP-dep_Trfase_major"/>
</dbReference>
<dbReference type="Gene3D" id="3.90.1150.10">
    <property type="entry name" value="Aspartate Aminotransferase, domain 1"/>
    <property type="match status" value="1"/>
</dbReference>
<dbReference type="InterPro" id="IPR004838">
    <property type="entry name" value="NHTrfase_class1_PyrdxlP-BS"/>
</dbReference>
<dbReference type="PANTHER" id="PTHR43807">
    <property type="entry name" value="FI04487P"/>
    <property type="match status" value="1"/>
</dbReference>
<dbReference type="RefSeq" id="WP_394824892.1">
    <property type="nucleotide sequence ID" value="NZ_CP089984.1"/>
</dbReference>
<dbReference type="SUPFAM" id="SSF53383">
    <property type="entry name" value="PLP-dependent transferases"/>
    <property type="match status" value="1"/>
</dbReference>
<dbReference type="Proteomes" id="UP001370348">
    <property type="component" value="Chromosome"/>
</dbReference>
<evidence type="ECO:0000256" key="4">
    <source>
        <dbReference type="ARBA" id="ARBA00022898"/>
    </source>
</evidence>
<keyword evidence="2 5" id="KW-0032">Aminotransferase</keyword>
<dbReference type="InterPro" id="IPR015424">
    <property type="entry name" value="PyrdxlP-dep_Trfase"/>
</dbReference>
<comment type="cofactor">
    <cofactor evidence="1 5">
        <name>pyridoxal 5'-phosphate</name>
        <dbReference type="ChEBI" id="CHEBI:597326"/>
    </cofactor>
</comment>
<proteinExistence type="inferred from homology"/>
<accession>A0ABZ2M1N2</accession>
<dbReference type="Pfam" id="PF00155">
    <property type="entry name" value="Aminotran_1_2"/>
    <property type="match status" value="1"/>
</dbReference>
<dbReference type="PROSITE" id="PS00105">
    <property type="entry name" value="AA_TRANSFER_CLASS_1"/>
    <property type="match status" value="1"/>
</dbReference>
<evidence type="ECO:0000256" key="3">
    <source>
        <dbReference type="ARBA" id="ARBA00022679"/>
    </source>
</evidence>
<evidence type="ECO:0000313" key="8">
    <source>
        <dbReference type="Proteomes" id="UP001370348"/>
    </source>
</evidence>
<dbReference type="InterPro" id="IPR051326">
    <property type="entry name" value="Kynurenine-oxoglutarate_AT"/>
</dbReference>
<feature type="domain" description="Aminotransferase class I/classII large" evidence="6">
    <location>
        <begin position="32"/>
        <end position="382"/>
    </location>
</feature>
<organism evidence="7 8">
    <name type="scientific">Pendulispora albinea</name>
    <dbReference type="NCBI Taxonomy" id="2741071"/>
    <lineage>
        <taxon>Bacteria</taxon>
        <taxon>Pseudomonadati</taxon>
        <taxon>Myxococcota</taxon>
        <taxon>Myxococcia</taxon>
        <taxon>Myxococcales</taxon>
        <taxon>Sorangiineae</taxon>
        <taxon>Pendulisporaceae</taxon>
        <taxon>Pendulispora</taxon>
    </lineage>
</organism>
<protein>
    <recommendedName>
        <fullName evidence="5">Aminotransferase</fullName>
        <ecNumber evidence="5">2.6.1.-</ecNumber>
    </recommendedName>
</protein>